<feature type="compositionally biased region" description="Basic and acidic residues" evidence="1">
    <location>
        <begin position="576"/>
        <end position="587"/>
    </location>
</feature>
<feature type="transmembrane region" description="Helical" evidence="2">
    <location>
        <begin position="113"/>
        <end position="135"/>
    </location>
</feature>
<feature type="transmembrane region" description="Helical" evidence="2">
    <location>
        <begin position="623"/>
        <end position="642"/>
    </location>
</feature>
<dbReference type="EMBL" id="WBSO01000009">
    <property type="protein sequence ID" value="KAB8297467.1"/>
    <property type="molecule type" value="Genomic_DNA"/>
</dbReference>
<evidence type="ECO:0000256" key="1">
    <source>
        <dbReference type="SAM" id="MobiDB-lite"/>
    </source>
</evidence>
<protein>
    <submittedName>
        <fullName evidence="3">Uncharacterized protein</fullName>
    </submittedName>
</protein>
<feature type="transmembrane region" description="Helical" evidence="2">
    <location>
        <begin position="243"/>
        <end position="263"/>
    </location>
</feature>
<comment type="caution">
    <text evidence="3">The sequence shown here is derived from an EMBL/GenBank/DDBJ whole genome shotgun (WGS) entry which is preliminary data.</text>
</comment>
<feature type="compositionally biased region" description="Basic and acidic residues" evidence="1">
    <location>
        <begin position="661"/>
        <end position="674"/>
    </location>
</feature>
<keyword evidence="2" id="KW-0812">Transmembrane</keyword>
<feature type="transmembrane region" description="Helical" evidence="2">
    <location>
        <begin position="29"/>
        <end position="50"/>
    </location>
</feature>
<feature type="transmembrane region" description="Helical" evidence="2">
    <location>
        <begin position="283"/>
        <end position="302"/>
    </location>
</feature>
<evidence type="ECO:0000313" key="3">
    <source>
        <dbReference type="EMBL" id="KAB8297467.1"/>
    </source>
</evidence>
<keyword evidence="2" id="KW-0472">Membrane</keyword>
<feature type="region of interest" description="Disordered" evidence="1">
    <location>
        <begin position="571"/>
        <end position="591"/>
    </location>
</feature>
<keyword evidence="2" id="KW-1133">Transmembrane helix</keyword>
<feature type="transmembrane region" description="Helical" evidence="2">
    <location>
        <begin position="314"/>
        <end position="336"/>
    </location>
</feature>
<feature type="transmembrane region" description="Helical" evidence="2">
    <location>
        <begin position="186"/>
        <end position="203"/>
    </location>
</feature>
<dbReference type="OrthoDB" id="3242781at2"/>
<feature type="transmembrane region" description="Helical" evidence="2">
    <location>
        <begin position="597"/>
        <end position="617"/>
    </location>
</feature>
<feature type="region of interest" description="Disordered" evidence="1">
    <location>
        <begin position="661"/>
        <end position="680"/>
    </location>
</feature>
<dbReference type="RefSeq" id="WP_152355832.1">
    <property type="nucleotide sequence ID" value="NZ_JBHLXF010000026.1"/>
</dbReference>
<dbReference type="Pfam" id="PF19484">
    <property type="entry name" value="DUF6020"/>
    <property type="match status" value="1"/>
</dbReference>
<evidence type="ECO:0000256" key="2">
    <source>
        <dbReference type="SAM" id="Phobius"/>
    </source>
</evidence>
<dbReference type="Proteomes" id="UP000440041">
    <property type="component" value="Unassembled WGS sequence"/>
</dbReference>
<gene>
    <name evidence="3" type="ORF">DSM100238_1252</name>
</gene>
<feature type="transmembrane region" description="Helical" evidence="2">
    <location>
        <begin position="209"/>
        <end position="231"/>
    </location>
</feature>
<accession>A0A6A2WD90</accession>
<organism evidence="3 4">
    <name type="scientific">Bifidobacterium apri</name>
    <dbReference type="NCBI Taxonomy" id="1769423"/>
    <lineage>
        <taxon>Bacteria</taxon>
        <taxon>Bacillati</taxon>
        <taxon>Actinomycetota</taxon>
        <taxon>Actinomycetes</taxon>
        <taxon>Bifidobacteriales</taxon>
        <taxon>Bifidobacteriaceae</taxon>
        <taxon>Bifidobacterium</taxon>
    </lineage>
</organism>
<name>A0A6A2WD90_9BIFI</name>
<reference evidence="3 4" key="1">
    <citation type="submission" date="2019-09" db="EMBL/GenBank/DDBJ databases">
        <title>Characterization of the phylogenetic diversity of two novel species belonging to the genus Bifidobacterium: Bifidobacterium cebidarum sp. nov. and Bifidobacterium leontopitheci sp. nov.</title>
        <authorList>
            <person name="Lugli G.A."/>
            <person name="Duranti S."/>
            <person name="Milani C."/>
            <person name="Turroni F."/>
            <person name="Ventura M."/>
        </authorList>
    </citation>
    <scope>NUCLEOTIDE SEQUENCE [LARGE SCALE GENOMIC DNA]</scope>
    <source>
        <strain evidence="3 4">DSM 100238</strain>
    </source>
</reference>
<sequence>MTHFDNNLDDSTIMIDLTVRRYHLSPSDIVISAILGIIIGASLSIGREFYHTAGAPNFGSALLWLSAIAITLIATFISLLCLALWNSYWRPRKTRKYSLLILLSSQIRTTKPALLRITVFIIILVLWIPAAIAFFPGNYSSDAPLQLHALFNNHELDAHWPLAHTLVLAGCMQIGQALFSNLSAGVFIYCIIQALLLAFALSLSLQQVISWGCPPIVAVICHFMIIINPYVQTYVMTTSKDSMFASFFIMTLLCIINMLQTPTALKSLKKCSALFFSALGMSLMRKQGLYIFIIVFIILFFVRRMKPVRWQMSLVAILVLSVTILFPACLGATFTIRENTVMDQLSLPSQQIVATYMYDHAELSKQDIDEVGKYYDLQALDAGLNSDKPWEGMAGIGRYYNSDTGTGYLEPLADPSKAALISDAVKQDMTGYVKLYFSFAIHHPYRYLTAMLWDTAGYIYPTSLADNRWSGLAPWNEFNVTLDVASENQQPQDYHQSWKPQWLVKWFTDAAEFYAPRIAAAKQSGRTFSGYSLLVPWVSPALVFYVLLISCALICSRRKFANRLPNTKHHRQTLHAQEHHTGGEAKPDISTSKPSPLILLIAWGYAALYWCSLLLAPVMCGRYIFPLFISIPTLLCLPWITVNRNFSSDSSGNLDGIEHGILDREQSAPDENAKKMLSRH</sequence>
<dbReference type="InterPro" id="IPR046062">
    <property type="entry name" value="DUF6020"/>
</dbReference>
<feature type="transmembrane region" description="Helical" evidence="2">
    <location>
        <begin position="62"/>
        <end position="85"/>
    </location>
</feature>
<evidence type="ECO:0000313" key="4">
    <source>
        <dbReference type="Proteomes" id="UP000440041"/>
    </source>
</evidence>
<proteinExistence type="predicted"/>
<keyword evidence="4" id="KW-1185">Reference proteome</keyword>
<feature type="transmembrane region" description="Helical" evidence="2">
    <location>
        <begin position="534"/>
        <end position="555"/>
    </location>
</feature>
<feature type="transmembrane region" description="Helical" evidence="2">
    <location>
        <begin position="160"/>
        <end position="179"/>
    </location>
</feature>
<dbReference type="AlphaFoldDB" id="A0A6A2WD90"/>